<feature type="domain" description="Glycosyl hydrolase family 92 N-terminal" evidence="6">
    <location>
        <begin position="29"/>
        <end position="247"/>
    </location>
</feature>
<comment type="cofactor">
    <cofactor evidence="1">
        <name>Ca(2+)</name>
        <dbReference type="ChEBI" id="CHEBI:29108"/>
    </cofactor>
</comment>
<dbReference type="PANTHER" id="PTHR12143:SF39">
    <property type="entry name" value="SECRETED PROTEIN"/>
    <property type="match status" value="1"/>
</dbReference>
<dbReference type="Gene3D" id="1.20.1050.60">
    <property type="entry name" value="alpha-1,2-mannosidase"/>
    <property type="match status" value="1"/>
</dbReference>
<dbReference type="Gene3D" id="3.30.2080.10">
    <property type="entry name" value="GH92 mannosidase domain"/>
    <property type="match status" value="1"/>
</dbReference>
<dbReference type="GO" id="GO:0005975">
    <property type="term" value="P:carbohydrate metabolic process"/>
    <property type="evidence" value="ECO:0007669"/>
    <property type="project" value="InterPro"/>
</dbReference>
<dbReference type="RefSeq" id="WP_097128770.1">
    <property type="nucleotide sequence ID" value="NZ_OCMT01000001.1"/>
</dbReference>
<dbReference type="GO" id="GO:0006516">
    <property type="term" value="P:glycoprotein catabolic process"/>
    <property type="evidence" value="ECO:0007669"/>
    <property type="project" value="TreeGrafter"/>
</dbReference>
<evidence type="ECO:0000256" key="2">
    <source>
        <dbReference type="ARBA" id="ARBA00011245"/>
    </source>
</evidence>
<keyword evidence="8" id="KW-1185">Reference proteome</keyword>
<comment type="subunit">
    <text evidence="2">Monomer.</text>
</comment>
<protein>
    <submittedName>
        <fullName evidence="7">Alpha-1,2-mannosidase, putative</fullName>
    </submittedName>
</protein>
<dbReference type="InterPro" id="IPR014718">
    <property type="entry name" value="GH-type_carb-bd"/>
</dbReference>
<dbReference type="InterPro" id="IPR041371">
    <property type="entry name" value="GH92_N"/>
</dbReference>
<evidence type="ECO:0000259" key="6">
    <source>
        <dbReference type="Pfam" id="PF17678"/>
    </source>
</evidence>
<proteinExistence type="predicted"/>
<dbReference type="NCBIfam" id="TIGR01180">
    <property type="entry name" value="aman2_put"/>
    <property type="match status" value="1"/>
</dbReference>
<dbReference type="Pfam" id="PF07971">
    <property type="entry name" value="Glyco_hydro_92"/>
    <property type="match status" value="1"/>
</dbReference>
<dbReference type="Pfam" id="PF17678">
    <property type="entry name" value="Glyco_hydro_92N"/>
    <property type="match status" value="1"/>
</dbReference>
<organism evidence="7 8">
    <name type="scientific">Pedobacter xixiisoli</name>
    <dbReference type="NCBI Taxonomy" id="1476464"/>
    <lineage>
        <taxon>Bacteria</taxon>
        <taxon>Pseudomonadati</taxon>
        <taxon>Bacteroidota</taxon>
        <taxon>Sphingobacteriia</taxon>
        <taxon>Sphingobacteriales</taxon>
        <taxon>Sphingobacteriaceae</taxon>
        <taxon>Pedobacter</taxon>
    </lineage>
</organism>
<dbReference type="SUPFAM" id="SSF48208">
    <property type="entry name" value="Six-hairpin glycosidases"/>
    <property type="match status" value="1"/>
</dbReference>
<dbReference type="PANTHER" id="PTHR12143">
    <property type="entry name" value="PEPTIDE N-GLYCANASE PNGASE -RELATED"/>
    <property type="match status" value="1"/>
</dbReference>
<accession>A0A285ZS98</accession>
<evidence type="ECO:0000256" key="1">
    <source>
        <dbReference type="ARBA" id="ARBA00001913"/>
    </source>
</evidence>
<dbReference type="Gene3D" id="2.70.98.10">
    <property type="match status" value="1"/>
</dbReference>
<gene>
    <name evidence="7" type="ORF">SAMN06297358_0715</name>
</gene>
<dbReference type="FunFam" id="3.30.2080.10:FF:000001">
    <property type="entry name" value="Alpha-1,2-mannosidase subfamily"/>
    <property type="match status" value="1"/>
</dbReference>
<reference evidence="8" key="1">
    <citation type="submission" date="2017-09" db="EMBL/GenBank/DDBJ databases">
        <authorList>
            <person name="Varghese N."/>
            <person name="Submissions S."/>
        </authorList>
    </citation>
    <scope>NUCLEOTIDE SEQUENCE [LARGE SCALE GENOMIC DNA]</scope>
    <source>
        <strain evidence="8">CGMCC 1.12803</strain>
    </source>
</reference>
<dbReference type="GO" id="GO:0030246">
    <property type="term" value="F:carbohydrate binding"/>
    <property type="evidence" value="ECO:0007669"/>
    <property type="project" value="InterPro"/>
</dbReference>
<dbReference type="FunFam" id="1.20.1610.10:FF:000001">
    <property type="entry name" value="Putative alpha-1,2-mannosidase"/>
    <property type="match status" value="1"/>
</dbReference>
<feature type="domain" description="Glycosyl hydrolase family 92" evidence="5">
    <location>
        <begin position="254"/>
        <end position="719"/>
    </location>
</feature>
<keyword evidence="4" id="KW-0732">Signal</keyword>
<sequence length="722" mass="80053">MKIAFKLFVFAVITSFHLGVFAQGGNSKYVNPFIGTSGFGHTYPGATVPFGLVQLSPETGNFKWDYTSGYQYKDSTILGFAHTHLSGTGVSDLGDVLFFPFQGDKQVYKSGFNKSTEKASPGYYTVVLKDNNIKAELTTTARVGVHQYTFTKGGKASILIDAQNGLVNSPRELAGYILEGQVTVLGNNKLTGYIQSKKWVKRRTFFTISFDKNFTAHRFIDGDKKRKVILDFEVTAGAKIGAKVALSTTSVAGAQLNMKEAENLSFAQIRANSLAQWDKLLATATITGSLAQKENFYTSLYHLLIQPNNIADTDGKYRGADDKVYQSPTKAYYSTLSLWDTFRAAHPLYTILYPKQDGEIVGSMVQHFKAANTLPVWTLAGKENYCMIGNHSIPVIVDAYFKGLKGVDAEEAYQAIKYTLTNNGNYKHDWKQYDQYGYYPSDLTKVESVSRTLEAGFDDWCAAQMAQKLGKKEDYAFFMKRSGFYKNLFDPSTQLMRGKTSDGNWVSPFDPLKVSHASTSGGDYTEGNAWQYSFHVLQDVPGLINLMGGNKKFISKLDSLFSLEPKVYGDGALVDVTGLIGQYAHGNEPSHHITYLYTLAGAPWKTQQLIPKILKEQYINKPDGLSGNDDCGQMSAWYIFSSLGFYPVNPADGKYVFGTPAYTNASIKVGNKTLTIEAKNLSEKNKYVKSILLNNVKLTNNYITHDQIMAGGKLTYIMSATY</sequence>
<evidence type="ECO:0000313" key="7">
    <source>
        <dbReference type="EMBL" id="SOD12528.1"/>
    </source>
</evidence>
<feature type="signal peptide" evidence="4">
    <location>
        <begin position="1"/>
        <end position="22"/>
    </location>
</feature>
<dbReference type="InterPro" id="IPR012939">
    <property type="entry name" value="Glyco_hydro_92"/>
</dbReference>
<dbReference type="InterPro" id="IPR050883">
    <property type="entry name" value="PNGase"/>
</dbReference>
<dbReference type="FunFam" id="1.20.1050.60:FF:000001">
    <property type="entry name" value="Putative alpha-1,2-mannosidase"/>
    <property type="match status" value="1"/>
</dbReference>
<dbReference type="OrthoDB" id="9758101at2"/>
<dbReference type="AlphaFoldDB" id="A0A285ZS98"/>
<evidence type="ECO:0000313" key="8">
    <source>
        <dbReference type="Proteomes" id="UP000219281"/>
    </source>
</evidence>
<dbReference type="InterPro" id="IPR008928">
    <property type="entry name" value="6-hairpin_glycosidase_sf"/>
</dbReference>
<dbReference type="GO" id="GO:0000224">
    <property type="term" value="F:peptide-N4-(N-acetyl-beta-glucosaminyl)asparagine amidase activity"/>
    <property type="evidence" value="ECO:0007669"/>
    <property type="project" value="TreeGrafter"/>
</dbReference>
<feature type="chain" id="PRO_5012222406" evidence="4">
    <location>
        <begin position="23"/>
        <end position="722"/>
    </location>
</feature>
<dbReference type="EMBL" id="OCMT01000001">
    <property type="protein sequence ID" value="SOD12528.1"/>
    <property type="molecule type" value="Genomic_DNA"/>
</dbReference>
<evidence type="ECO:0000259" key="5">
    <source>
        <dbReference type="Pfam" id="PF07971"/>
    </source>
</evidence>
<evidence type="ECO:0000256" key="4">
    <source>
        <dbReference type="SAM" id="SignalP"/>
    </source>
</evidence>
<keyword evidence="3" id="KW-0106">Calcium</keyword>
<evidence type="ECO:0000256" key="3">
    <source>
        <dbReference type="ARBA" id="ARBA00022837"/>
    </source>
</evidence>
<dbReference type="InterPro" id="IPR005887">
    <property type="entry name" value="GH92_a_mannosidase_put"/>
</dbReference>
<dbReference type="GO" id="GO:0005829">
    <property type="term" value="C:cytosol"/>
    <property type="evidence" value="ECO:0007669"/>
    <property type="project" value="TreeGrafter"/>
</dbReference>
<dbReference type="Gene3D" id="1.20.1610.10">
    <property type="entry name" value="alpha-1,2-mannosidases domains"/>
    <property type="match status" value="1"/>
</dbReference>
<dbReference type="Proteomes" id="UP000219281">
    <property type="component" value="Unassembled WGS sequence"/>
</dbReference>
<name>A0A285ZS98_9SPHI</name>